<keyword evidence="6" id="KW-0496">Mitochondrion</keyword>
<dbReference type="EMBL" id="KV417484">
    <property type="protein sequence ID" value="KZP32883.1"/>
    <property type="molecule type" value="Genomic_DNA"/>
</dbReference>
<dbReference type="Proteomes" id="UP000076532">
    <property type="component" value="Unassembled WGS sequence"/>
</dbReference>
<dbReference type="Pfam" id="PF07798">
    <property type="entry name" value="CCDC90-like"/>
    <property type="match status" value="1"/>
</dbReference>
<proteinExistence type="predicted"/>
<keyword evidence="3" id="KW-0812">Transmembrane</keyword>
<dbReference type="GO" id="GO:0005739">
    <property type="term" value="C:mitochondrion"/>
    <property type="evidence" value="ECO:0007669"/>
    <property type="project" value="UniProtKB-SubCell"/>
</dbReference>
<feature type="region of interest" description="Disordered" evidence="8">
    <location>
        <begin position="39"/>
        <end position="116"/>
    </location>
</feature>
<dbReference type="InterPro" id="IPR024461">
    <property type="entry name" value="CCDC90-like"/>
</dbReference>
<gene>
    <name evidence="9" type="ORF">FIBSPDRAFT_924892</name>
</gene>
<evidence type="ECO:0000313" key="9">
    <source>
        <dbReference type="EMBL" id="KZP32883.1"/>
    </source>
</evidence>
<evidence type="ECO:0000256" key="2">
    <source>
        <dbReference type="ARBA" id="ARBA00004370"/>
    </source>
</evidence>
<evidence type="ECO:0000256" key="8">
    <source>
        <dbReference type="SAM" id="MobiDB-lite"/>
    </source>
</evidence>
<evidence type="ECO:0000256" key="5">
    <source>
        <dbReference type="ARBA" id="ARBA00023054"/>
    </source>
</evidence>
<dbReference type="STRING" id="436010.A0A166VMK2"/>
<protein>
    <recommendedName>
        <fullName evidence="11">DUF1640-domain-containing protein</fullName>
    </recommendedName>
</protein>
<dbReference type="PANTHER" id="PTHR14360:SF12">
    <property type="entry name" value="MOZ PROTEIN REPRESENTS A CHROMATIN-ASSOCIATED ACETYLTRANSFERASE"/>
    <property type="match status" value="1"/>
</dbReference>
<reference evidence="9 10" key="1">
    <citation type="journal article" date="2016" name="Mol. Biol. Evol.">
        <title>Comparative Genomics of Early-Diverging Mushroom-Forming Fungi Provides Insights into the Origins of Lignocellulose Decay Capabilities.</title>
        <authorList>
            <person name="Nagy L.G."/>
            <person name="Riley R."/>
            <person name="Tritt A."/>
            <person name="Adam C."/>
            <person name="Daum C."/>
            <person name="Floudas D."/>
            <person name="Sun H."/>
            <person name="Yadav J.S."/>
            <person name="Pangilinan J."/>
            <person name="Larsson K.H."/>
            <person name="Matsuura K."/>
            <person name="Barry K."/>
            <person name="Labutti K."/>
            <person name="Kuo R."/>
            <person name="Ohm R.A."/>
            <person name="Bhattacharya S.S."/>
            <person name="Shirouzu T."/>
            <person name="Yoshinaga Y."/>
            <person name="Martin F.M."/>
            <person name="Grigoriev I.V."/>
            <person name="Hibbett D.S."/>
        </authorList>
    </citation>
    <scope>NUCLEOTIDE SEQUENCE [LARGE SCALE GENOMIC DNA]</scope>
    <source>
        <strain evidence="9 10">CBS 109695</strain>
    </source>
</reference>
<keyword evidence="7" id="KW-0472">Membrane</keyword>
<keyword evidence="4" id="KW-1133">Transmembrane helix</keyword>
<keyword evidence="5" id="KW-0175">Coiled coil</keyword>
<evidence type="ECO:0008006" key="11">
    <source>
        <dbReference type="Google" id="ProtNLM"/>
    </source>
</evidence>
<dbReference type="PANTHER" id="PTHR14360">
    <property type="entry name" value="PROTEIN FMP32, MITOCHONDRIAL"/>
    <property type="match status" value="1"/>
</dbReference>
<sequence length="321" mass="36087">MLLRQLPRISRSLTNSEARVVLPSSSAVAINPRISYRHAHTSSTISDPDPPPEELKASGHIPLVHPRDSRWGQNDGEPASSDRPGSPPPQENGNSLEPSRQIVTAGPSREGSPVYASPPFNTHQFFKVLERVFPPEVARSLMRATRALLVDRLGRIRREGLTAKDLDNHMYLFRAALSELRAEVTMRTRNDFAAIRTATTALRRDVDRVDIKMKEDISTLKHEIQMDLHSRKNEANTDIRQSDIMIEELMNKTTIQMGDLRTEMESVKWDNMRKSVGALSAFLLVILLTMEIRPSAKPHPSPKSNYPPPEAEGPEKTTWVV</sequence>
<dbReference type="GO" id="GO:0016020">
    <property type="term" value="C:membrane"/>
    <property type="evidence" value="ECO:0007669"/>
    <property type="project" value="UniProtKB-SubCell"/>
</dbReference>
<evidence type="ECO:0000256" key="1">
    <source>
        <dbReference type="ARBA" id="ARBA00004173"/>
    </source>
</evidence>
<feature type="compositionally biased region" description="Pro residues" evidence="8">
    <location>
        <begin position="297"/>
        <end position="311"/>
    </location>
</feature>
<feature type="compositionally biased region" description="Polar residues" evidence="8">
    <location>
        <begin position="91"/>
        <end position="102"/>
    </location>
</feature>
<name>A0A166VMK2_9AGAM</name>
<comment type="subcellular location">
    <subcellularLocation>
        <location evidence="2">Membrane</location>
    </subcellularLocation>
    <subcellularLocation>
        <location evidence="1">Mitochondrion</location>
    </subcellularLocation>
</comment>
<dbReference type="OrthoDB" id="1552at2759"/>
<dbReference type="AlphaFoldDB" id="A0A166VMK2"/>
<evidence type="ECO:0000256" key="3">
    <source>
        <dbReference type="ARBA" id="ARBA00022692"/>
    </source>
</evidence>
<organism evidence="9 10">
    <name type="scientific">Athelia psychrophila</name>
    <dbReference type="NCBI Taxonomy" id="1759441"/>
    <lineage>
        <taxon>Eukaryota</taxon>
        <taxon>Fungi</taxon>
        <taxon>Dikarya</taxon>
        <taxon>Basidiomycota</taxon>
        <taxon>Agaricomycotina</taxon>
        <taxon>Agaricomycetes</taxon>
        <taxon>Agaricomycetidae</taxon>
        <taxon>Atheliales</taxon>
        <taxon>Atheliaceae</taxon>
        <taxon>Athelia</taxon>
    </lineage>
</organism>
<feature type="region of interest" description="Disordered" evidence="8">
    <location>
        <begin position="295"/>
        <end position="321"/>
    </location>
</feature>
<evidence type="ECO:0000256" key="4">
    <source>
        <dbReference type="ARBA" id="ARBA00022989"/>
    </source>
</evidence>
<evidence type="ECO:0000313" key="10">
    <source>
        <dbReference type="Proteomes" id="UP000076532"/>
    </source>
</evidence>
<evidence type="ECO:0000256" key="7">
    <source>
        <dbReference type="ARBA" id="ARBA00023136"/>
    </source>
</evidence>
<keyword evidence="10" id="KW-1185">Reference proteome</keyword>
<accession>A0A166VMK2</accession>
<evidence type="ECO:0000256" key="6">
    <source>
        <dbReference type="ARBA" id="ARBA00023128"/>
    </source>
</evidence>